<dbReference type="InterPro" id="IPR009057">
    <property type="entry name" value="Homeodomain-like_sf"/>
</dbReference>
<dbReference type="RefSeq" id="WP_111402735.1">
    <property type="nucleotide sequence ID" value="NZ_QEPN01000003.1"/>
</dbReference>
<sequence>MCGFEEVEVYLPETVKEIVGVIGLAAAVALVKSFGGTGFYLTKNGLDYERVVSAVGEELAKKLTEYYQAAYFYLPKCDVALRVLRNRAFNADFLALTESGKSGRAAMIELCRKYKLSDRHGWEIVYSFRRTPTHKQAMLF</sequence>
<dbReference type="Proteomes" id="UP000253872">
    <property type="component" value="Unassembled WGS sequence"/>
</dbReference>
<comment type="caution">
    <text evidence="3">The sequence shown here is derived from an EMBL/GenBank/DDBJ whole genome shotgun (WGS) entry which is preliminary data.</text>
</comment>
<evidence type="ECO:0000259" key="2">
    <source>
        <dbReference type="Pfam" id="PF08765"/>
    </source>
</evidence>
<dbReference type="Pfam" id="PF08765">
    <property type="entry name" value="Mor"/>
    <property type="match status" value="1"/>
</dbReference>
<evidence type="ECO:0000313" key="4">
    <source>
        <dbReference type="Proteomes" id="UP000253872"/>
    </source>
</evidence>
<dbReference type="SUPFAM" id="SSF46689">
    <property type="entry name" value="Homeodomain-like"/>
    <property type="match status" value="1"/>
</dbReference>
<organism evidence="3 4">
    <name type="scientific">Haemophilus sputorum</name>
    <dbReference type="NCBI Taxonomy" id="1078480"/>
    <lineage>
        <taxon>Bacteria</taxon>
        <taxon>Pseudomonadati</taxon>
        <taxon>Pseudomonadota</taxon>
        <taxon>Gammaproteobacteria</taxon>
        <taxon>Pasteurellales</taxon>
        <taxon>Pasteurellaceae</taxon>
        <taxon>Haemophilus</taxon>
    </lineage>
</organism>
<proteinExistence type="predicted"/>
<dbReference type="AlphaFoldDB" id="A0A369YD98"/>
<dbReference type="InterPro" id="IPR014875">
    <property type="entry name" value="Mor_transcription_activator"/>
</dbReference>
<feature type="transmembrane region" description="Helical" evidence="1">
    <location>
        <begin position="18"/>
        <end position="41"/>
    </location>
</feature>
<dbReference type="EMBL" id="QEPN01000003">
    <property type="protein sequence ID" value="RDE72691.1"/>
    <property type="molecule type" value="Genomic_DNA"/>
</dbReference>
<reference evidence="3 4" key="1">
    <citation type="submission" date="2018-05" db="EMBL/GenBank/DDBJ databases">
        <title>Draft Genome Sequences for a Diverse set of 7 Haemophilus Species.</title>
        <authorList>
            <person name="Nichols M."/>
            <person name="Topaz N."/>
            <person name="Wang X."/>
            <person name="Wang X."/>
            <person name="Boxrud D."/>
        </authorList>
    </citation>
    <scope>NUCLEOTIDE SEQUENCE [LARGE SCALE GENOMIC DNA]</scope>
    <source>
        <strain evidence="3 4">C2002001239</strain>
    </source>
</reference>
<name>A0A369YD98_9PAST</name>
<gene>
    <name evidence="3" type="ORF">DPV93_05265</name>
</gene>
<feature type="domain" description="Mor transcription activator" evidence="2">
    <location>
        <begin position="49"/>
        <end position="136"/>
    </location>
</feature>
<accession>A0A369YD98</accession>
<evidence type="ECO:0000313" key="3">
    <source>
        <dbReference type="EMBL" id="RDE72691.1"/>
    </source>
</evidence>
<evidence type="ECO:0000256" key="1">
    <source>
        <dbReference type="SAM" id="Phobius"/>
    </source>
</evidence>
<keyword evidence="1" id="KW-0472">Membrane</keyword>
<protein>
    <submittedName>
        <fullName evidence="3">Mor transcription activator family protein</fullName>
    </submittedName>
</protein>
<keyword evidence="1" id="KW-1133">Transmembrane helix</keyword>
<keyword evidence="1" id="KW-0812">Transmembrane</keyword>